<gene>
    <name evidence="5" type="primary">Aste57867_11685</name>
    <name evidence="4" type="ORF">As57867_011642</name>
    <name evidence="5" type="ORF">ASTE57867_11685</name>
</gene>
<proteinExistence type="predicted"/>
<keyword evidence="2" id="KW-0472">Membrane</keyword>
<dbReference type="InterPro" id="IPR037185">
    <property type="entry name" value="EmrE-like"/>
</dbReference>
<keyword evidence="6" id="KW-1185">Reference proteome</keyword>
<evidence type="ECO:0000259" key="3">
    <source>
        <dbReference type="Pfam" id="PF00892"/>
    </source>
</evidence>
<evidence type="ECO:0000313" key="6">
    <source>
        <dbReference type="Proteomes" id="UP000332933"/>
    </source>
</evidence>
<feature type="transmembrane region" description="Helical" evidence="2">
    <location>
        <begin position="89"/>
        <end position="109"/>
    </location>
</feature>
<dbReference type="PANTHER" id="PTHR22911:SF79">
    <property type="entry name" value="MOBA-LIKE NTP TRANSFERASE DOMAIN-CONTAINING PROTEIN"/>
    <property type="match status" value="1"/>
</dbReference>
<dbReference type="Pfam" id="PF00892">
    <property type="entry name" value="EamA"/>
    <property type="match status" value="1"/>
</dbReference>
<dbReference type="SUPFAM" id="SSF103481">
    <property type="entry name" value="Multidrug resistance efflux transporter EmrE"/>
    <property type="match status" value="2"/>
</dbReference>
<organism evidence="5 6">
    <name type="scientific">Aphanomyces stellatus</name>
    <dbReference type="NCBI Taxonomy" id="120398"/>
    <lineage>
        <taxon>Eukaryota</taxon>
        <taxon>Sar</taxon>
        <taxon>Stramenopiles</taxon>
        <taxon>Oomycota</taxon>
        <taxon>Saprolegniomycetes</taxon>
        <taxon>Saprolegniales</taxon>
        <taxon>Verrucalvaceae</taxon>
        <taxon>Aphanomyces</taxon>
    </lineage>
</organism>
<dbReference type="PANTHER" id="PTHR22911">
    <property type="entry name" value="ACYL-MALONYL CONDENSING ENZYME-RELATED"/>
    <property type="match status" value="1"/>
</dbReference>
<feature type="transmembrane region" description="Helical" evidence="2">
    <location>
        <begin position="121"/>
        <end position="144"/>
    </location>
</feature>
<protein>
    <submittedName>
        <fullName evidence="5">Aste57867_11685 protein</fullName>
    </submittedName>
</protein>
<accession>A0A485KTM6</accession>
<feature type="transmembrane region" description="Helical" evidence="2">
    <location>
        <begin position="269"/>
        <end position="291"/>
    </location>
</feature>
<feature type="transmembrane region" description="Helical" evidence="2">
    <location>
        <begin position="156"/>
        <end position="174"/>
    </location>
</feature>
<dbReference type="OrthoDB" id="74158at2759"/>
<sequence length="427" mass="45410">MAAATSIAPAMSRSISCCKLPVRKDSDDLMWTESSSDSDDLGDHGYPIAIGHLPSSKLILAKETTYLLRRLPESPPTPLVAPKTTTVPIVGFFLLLCSFGTISSLGVAFDLMVGVSPVLKLFWKVSGTCAVTFLLCAPKLRGILQGTVTVPPRNSLVACALGYCLWNCTFIWALDRTSVGHAYILNNSHSLVLVVGKIFWRRPVAVQEGIGTVIGIAGGVITALDHSVSRTKAVGPSLVGDIVAFLGAVGAAVYLTNAKAVRNHPGMDFMVFMWLHMCTVCAILLPLIFVLGETVTFNADPTTGLFGWLDLTRLPLEVYLVGVCDFVGGMGYVRVLKYFEPIVVSIVMLLEPVLAVVLGIAVGVSNVPGLMTVAGSFVVILGTAMVIHSSTKEQHQREQTNEGEPRLSSSSPPPPVQYGTALPTTAA</sequence>
<feature type="domain" description="EamA" evidence="3">
    <location>
        <begin position="239"/>
        <end position="387"/>
    </location>
</feature>
<dbReference type="EMBL" id="CAADRA010005320">
    <property type="protein sequence ID" value="VFT88542.1"/>
    <property type="molecule type" value="Genomic_DNA"/>
</dbReference>
<evidence type="ECO:0000313" key="4">
    <source>
        <dbReference type="EMBL" id="KAF0697636.1"/>
    </source>
</evidence>
<dbReference type="InterPro" id="IPR000620">
    <property type="entry name" value="EamA_dom"/>
</dbReference>
<feature type="transmembrane region" description="Helical" evidence="2">
    <location>
        <begin position="209"/>
        <end position="228"/>
    </location>
</feature>
<dbReference type="AlphaFoldDB" id="A0A485KTM6"/>
<evidence type="ECO:0000313" key="5">
    <source>
        <dbReference type="EMBL" id="VFT88542.1"/>
    </source>
</evidence>
<name>A0A485KTM6_9STRA</name>
<reference evidence="5 6" key="1">
    <citation type="submission" date="2019-03" db="EMBL/GenBank/DDBJ databases">
        <authorList>
            <person name="Gaulin E."/>
            <person name="Dumas B."/>
        </authorList>
    </citation>
    <scope>NUCLEOTIDE SEQUENCE [LARGE SCALE GENOMIC DNA]</scope>
    <source>
        <strain evidence="5">CBS 568.67</strain>
    </source>
</reference>
<feature type="region of interest" description="Disordered" evidence="1">
    <location>
        <begin position="391"/>
        <end position="427"/>
    </location>
</feature>
<feature type="transmembrane region" description="Helical" evidence="2">
    <location>
        <begin position="234"/>
        <end position="257"/>
    </location>
</feature>
<reference evidence="4" key="2">
    <citation type="submission" date="2019-06" db="EMBL/GenBank/DDBJ databases">
        <title>Genomics analysis of Aphanomyces spp. identifies a new class of oomycete effector associated with host adaptation.</title>
        <authorList>
            <person name="Gaulin E."/>
        </authorList>
    </citation>
    <scope>NUCLEOTIDE SEQUENCE</scope>
    <source>
        <strain evidence="4">CBS 578.67</strain>
    </source>
</reference>
<dbReference type="GO" id="GO:0016020">
    <property type="term" value="C:membrane"/>
    <property type="evidence" value="ECO:0007669"/>
    <property type="project" value="InterPro"/>
</dbReference>
<keyword evidence="2" id="KW-1133">Transmembrane helix</keyword>
<evidence type="ECO:0000256" key="1">
    <source>
        <dbReference type="SAM" id="MobiDB-lite"/>
    </source>
</evidence>
<feature type="transmembrane region" description="Helical" evidence="2">
    <location>
        <begin position="342"/>
        <end position="364"/>
    </location>
</feature>
<dbReference type="EMBL" id="VJMH01005299">
    <property type="protein sequence ID" value="KAF0697636.1"/>
    <property type="molecule type" value="Genomic_DNA"/>
</dbReference>
<evidence type="ECO:0000256" key="2">
    <source>
        <dbReference type="SAM" id="Phobius"/>
    </source>
</evidence>
<keyword evidence="2" id="KW-0812">Transmembrane</keyword>
<feature type="compositionally biased region" description="Basic and acidic residues" evidence="1">
    <location>
        <begin position="391"/>
        <end position="405"/>
    </location>
</feature>
<dbReference type="Proteomes" id="UP000332933">
    <property type="component" value="Unassembled WGS sequence"/>
</dbReference>
<feature type="transmembrane region" description="Helical" evidence="2">
    <location>
        <begin position="370"/>
        <end position="387"/>
    </location>
</feature>